<gene>
    <name evidence="4" type="ORF">UX60_C0006G0012</name>
</gene>
<evidence type="ECO:0000256" key="2">
    <source>
        <dbReference type="ARBA" id="ARBA00022898"/>
    </source>
</evidence>
<dbReference type="InterPro" id="IPR036052">
    <property type="entry name" value="TrpB-like_PALP_sf"/>
</dbReference>
<name>A0A0G1SR20_9BACT</name>
<evidence type="ECO:0000256" key="1">
    <source>
        <dbReference type="ARBA" id="ARBA00001933"/>
    </source>
</evidence>
<feature type="domain" description="Tryptophan synthase beta chain-like PALP" evidence="3">
    <location>
        <begin position="117"/>
        <end position="406"/>
    </location>
</feature>
<protein>
    <recommendedName>
        <fullName evidence="3">Tryptophan synthase beta chain-like PALP domain-containing protein</fullName>
    </recommendedName>
</protein>
<accession>A0A0G1SR20</accession>
<evidence type="ECO:0000259" key="3">
    <source>
        <dbReference type="Pfam" id="PF00291"/>
    </source>
</evidence>
<dbReference type="Pfam" id="PF00291">
    <property type="entry name" value="PALP"/>
    <property type="match status" value="1"/>
</dbReference>
<dbReference type="SUPFAM" id="SSF53686">
    <property type="entry name" value="Tryptophan synthase beta subunit-like PLP-dependent enzymes"/>
    <property type="match status" value="1"/>
</dbReference>
<sequence length="416" mass="47634">MPDCDRITTLFADSRQTVDNLLSGRTASQWLFIYPPHPFRFGGRFRARFLLQLLLFKLKEMFFSRQQITESKLDEKEEDILRSIVVASENNPRRPEFPPGNPRFPSTPTYRIEVPGFKNVWLKDESVNPTGTHKDRLAWEIIVTYRYFLQSKRDGQAQGELPQMSIISSGNAAIAIQTMLSHYRLPSLKVLVDNNLASEKIEAMQLLGCEIYKTDLSNKVLGWSDILVLTSNQNGFDITSSEALDPTTRFYDWMSYEIVNNNPDYCFVPFGTGNLYENILNINKKEVITDTHDPRFKGNPEILRRCNYFGATANDPKSKVADSLYSPHLPFAHYNEQWIRLYRQAGYCGSLSDVHIVQERFIDEALTLAKQLNITCEPSAMSGLALMLQLKDSLPRDKKMLVVSTGKAHLPKNKNF</sequence>
<comment type="caution">
    <text evidence="4">The sequence shown here is derived from an EMBL/GenBank/DDBJ whole genome shotgun (WGS) entry which is preliminary data.</text>
</comment>
<evidence type="ECO:0000313" key="5">
    <source>
        <dbReference type="Proteomes" id="UP000034487"/>
    </source>
</evidence>
<dbReference type="InterPro" id="IPR001926">
    <property type="entry name" value="TrpB-like_PALP"/>
</dbReference>
<keyword evidence="2" id="KW-0663">Pyridoxal phosphate</keyword>
<dbReference type="EMBL" id="LCMV01000006">
    <property type="protein sequence ID" value="KKU44438.1"/>
    <property type="molecule type" value="Genomic_DNA"/>
</dbReference>
<dbReference type="Proteomes" id="UP000034487">
    <property type="component" value="Unassembled WGS sequence"/>
</dbReference>
<dbReference type="Gene3D" id="3.40.50.1100">
    <property type="match status" value="2"/>
</dbReference>
<organism evidence="4 5">
    <name type="scientific">Berkelbacteria bacterium GW2011_GWA2_46_7</name>
    <dbReference type="NCBI Taxonomy" id="1618335"/>
    <lineage>
        <taxon>Bacteria</taxon>
        <taxon>Candidatus Berkelbacteria</taxon>
    </lineage>
</organism>
<dbReference type="AlphaFoldDB" id="A0A0G1SR20"/>
<comment type="cofactor">
    <cofactor evidence="1">
        <name>pyridoxal 5'-phosphate</name>
        <dbReference type="ChEBI" id="CHEBI:597326"/>
    </cofactor>
</comment>
<proteinExistence type="predicted"/>
<evidence type="ECO:0000313" key="4">
    <source>
        <dbReference type="EMBL" id="KKU44438.1"/>
    </source>
</evidence>
<reference evidence="4 5" key="1">
    <citation type="journal article" date="2015" name="Nature">
        <title>rRNA introns, odd ribosomes, and small enigmatic genomes across a large radiation of phyla.</title>
        <authorList>
            <person name="Brown C.T."/>
            <person name="Hug L.A."/>
            <person name="Thomas B.C."/>
            <person name="Sharon I."/>
            <person name="Castelle C.J."/>
            <person name="Singh A."/>
            <person name="Wilkins M.J."/>
            <person name="Williams K.H."/>
            <person name="Banfield J.F."/>
        </authorList>
    </citation>
    <scope>NUCLEOTIDE SEQUENCE [LARGE SCALE GENOMIC DNA]</scope>
</reference>